<dbReference type="InterPro" id="IPR011663">
    <property type="entry name" value="UTRA"/>
</dbReference>
<dbReference type="InterPro" id="IPR036390">
    <property type="entry name" value="WH_DNA-bd_sf"/>
</dbReference>
<dbReference type="PANTHER" id="PTHR44846">
    <property type="entry name" value="MANNOSYL-D-GLYCERATE TRANSPORT/METABOLISM SYSTEM REPRESSOR MNGR-RELATED"/>
    <property type="match status" value="1"/>
</dbReference>
<keyword evidence="2" id="KW-0238">DNA-binding</keyword>
<dbReference type="PANTHER" id="PTHR44846:SF1">
    <property type="entry name" value="MANNOSYL-D-GLYCERATE TRANSPORT_METABOLISM SYSTEM REPRESSOR MNGR-RELATED"/>
    <property type="match status" value="1"/>
</dbReference>
<organism evidence="5 6">
    <name type="scientific">Virgibacillus alimentarius</name>
    <dbReference type="NCBI Taxonomy" id="698769"/>
    <lineage>
        <taxon>Bacteria</taxon>
        <taxon>Bacillati</taxon>
        <taxon>Bacillota</taxon>
        <taxon>Bacilli</taxon>
        <taxon>Bacillales</taxon>
        <taxon>Bacillaceae</taxon>
        <taxon>Virgibacillus</taxon>
    </lineage>
</organism>
<protein>
    <submittedName>
        <fullName evidence="5">GntR family transcriptional regulator</fullName>
    </submittedName>
</protein>
<dbReference type="Proteomes" id="UP001519294">
    <property type="component" value="Unassembled WGS sequence"/>
</dbReference>
<dbReference type="SUPFAM" id="SSF64288">
    <property type="entry name" value="Chorismate lyase-like"/>
    <property type="match status" value="1"/>
</dbReference>
<evidence type="ECO:0000256" key="3">
    <source>
        <dbReference type="ARBA" id="ARBA00023163"/>
    </source>
</evidence>
<evidence type="ECO:0000313" key="5">
    <source>
        <dbReference type="EMBL" id="MBP2257452.1"/>
    </source>
</evidence>
<dbReference type="RefSeq" id="WP_029267485.1">
    <property type="nucleotide sequence ID" value="NZ_JAGIKX010000008.1"/>
</dbReference>
<dbReference type="EMBL" id="JAGIKX010000008">
    <property type="protein sequence ID" value="MBP2257452.1"/>
    <property type="molecule type" value="Genomic_DNA"/>
</dbReference>
<dbReference type="PRINTS" id="PR00035">
    <property type="entry name" value="HTHGNTR"/>
</dbReference>
<comment type="caution">
    <text evidence="5">The sequence shown here is derived from an EMBL/GenBank/DDBJ whole genome shotgun (WGS) entry which is preliminary data.</text>
</comment>
<dbReference type="InterPro" id="IPR036388">
    <property type="entry name" value="WH-like_DNA-bd_sf"/>
</dbReference>
<evidence type="ECO:0000256" key="2">
    <source>
        <dbReference type="ARBA" id="ARBA00023125"/>
    </source>
</evidence>
<feature type="domain" description="HTH gntR-type" evidence="4">
    <location>
        <begin position="9"/>
        <end position="75"/>
    </location>
</feature>
<evidence type="ECO:0000313" key="6">
    <source>
        <dbReference type="Proteomes" id="UP001519294"/>
    </source>
</evidence>
<gene>
    <name evidence="5" type="ORF">J2Z81_001400</name>
</gene>
<dbReference type="InterPro" id="IPR050679">
    <property type="entry name" value="Bact_HTH_transcr_reg"/>
</dbReference>
<dbReference type="Gene3D" id="3.40.1410.10">
    <property type="entry name" value="Chorismate lyase-like"/>
    <property type="match status" value="1"/>
</dbReference>
<dbReference type="PROSITE" id="PS50949">
    <property type="entry name" value="HTH_GNTR"/>
    <property type="match status" value="1"/>
</dbReference>
<evidence type="ECO:0000259" key="4">
    <source>
        <dbReference type="PROSITE" id="PS50949"/>
    </source>
</evidence>
<dbReference type="Pfam" id="PF00392">
    <property type="entry name" value="GntR"/>
    <property type="match status" value="1"/>
</dbReference>
<dbReference type="SUPFAM" id="SSF46785">
    <property type="entry name" value="Winged helix' DNA-binding domain"/>
    <property type="match status" value="1"/>
</dbReference>
<sequence length="240" mass="27453">MALDYNNSIPLYVQLKQRIEQNILDGSYIEKIPSEREIMDEFYVSRSTVRQAITELVSEGVLDKRPGRGTFISMKPIEDWLGNLSSTSETIQRMGMEPGAKLIQSEVVELPAPLKKITGITKAFHFKRVRYADQTPMGIENHYYPIHLGKKIRTYDLNKVTLYDLLELQLGIHTFEADQIIKAGNATKEDASLLGISPGESMLIANRKLVDVHGKFVEFEHAFYRADMYSFKIKLSRKHN</sequence>
<dbReference type="InterPro" id="IPR000524">
    <property type="entry name" value="Tscrpt_reg_HTH_GntR"/>
</dbReference>
<evidence type="ECO:0000256" key="1">
    <source>
        <dbReference type="ARBA" id="ARBA00023015"/>
    </source>
</evidence>
<dbReference type="CDD" id="cd07377">
    <property type="entry name" value="WHTH_GntR"/>
    <property type="match status" value="1"/>
</dbReference>
<name>A0ABS4SAQ4_9BACI</name>
<keyword evidence="6" id="KW-1185">Reference proteome</keyword>
<dbReference type="SMART" id="SM00345">
    <property type="entry name" value="HTH_GNTR"/>
    <property type="match status" value="1"/>
</dbReference>
<dbReference type="Gene3D" id="1.10.10.10">
    <property type="entry name" value="Winged helix-like DNA-binding domain superfamily/Winged helix DNA-binding domain"/>
    <property type="match status" value="1"/>
</dbReference>
<reference evidence="5 6" key="1">
    <citation type="submission" date="2021-03" db="EMBL/GenBank/DDBJ databases">
        <title>Genomic Encyclopedia of Type Strains, Phase IV (KMG-IV): sequencing the most valuable type-strain genomes for metagenomic binning, comparative biology and taxonomic classification.</title>
        <authorList>
            <person name="Goeker M."/>
        </authorList>
    </citation>
    <scope>NUCLEOTIDE SEQUENCE [LARGE SCALE GENOMIC DNA]</scope>
    <source>
        <strain evidence="5 6">DSM 25790</strain>
    </source>
</reference>
<keyword evidence="3" id="KW-0804">Transcription</keyword>
<proteinExistence type="predicted"/>
<dbReference type="InterPro" id="IPR028978">
    <property type="entry name" value="Chorismate_lyase_/UTRA_dom_sf"/>
</dbReference>
<accession>A0ABS4SAQ4</accession>
<dbReference type="Pfam" id="PF07702">
    <property type="entry name" value="UTRA"/>
    <property type="match status" value="1"/>
</dbReference>
<dbReference type="SMART" id="SM00866">
    <property type="entry name" value="UTRA"/>
    <property type="match status" value="1"/>
</dbReference>
<keyword evidence="1" id="KW-0805">Transcription regulation</keyword>